<dbReference type="PANTHER" id="PTHR11777">
    <property type="entry name" value="ALANYL-TRNA SYNTHETASE"/>
    <property type="match status" value="1"/>
</dbReference>
<dbReference type="Pfam" id="PF07973">
    <property type="entry name" value="tRNA_SAD"/>
    <property type="match status" value="1"/>
</dbReference>
<dbReference type="PANTHER" id="PTHR11777:SF9">
    <property type="entry name" value="ALANINE--TRNA LIGASE, CYTOPLASMIC"/>
    <property type="match status" value="1"/>
</dbReference>
<dbReference type="SUPFAM" id="SSF55186">
    <property type="entry name" value="ThrRS/AlaRS common domain"/>
    <property type="match status" value="1"/>
</dbReference>
<dbReference type="STRING" id="1797580.A2Z61_00330"/>
<evidence type="ECO:0000259" key="11">
    <source>
        <dbReference type="PROSITE" id="PS50860"/>
    </source>
</evidence>
<dbReference type="InterPro" id="IPR018162">
    <property type="entry name" value="Ala-tRNA-ligase_IIc_anticod-bd"/>
</dbReference>
<dbReference type="PROSITE" id="PS50860">
    <property type="entry name" value="AA_TRNA_LIGASE_II_ALA"/>
    <property type="match status" value="1"/>
</dbReference>
<dbReference type="InterPro" id="IPR018165">
    <property type="entry name" value="Ala-tRNA-synth_IIc_core"/>
</dbReference>
<keyword evidence="5" id="KW-0547">Nucleotide-binding</keyword>
<evidence type="ECO:0000313" key="13">
    <source>
        <dbReference type="Proteomes" id="UP000186029"/>
    </source>
</evidence>
<evidence type="ECO:0000256" key="2">
    <source>
        <dbReference type="ARBA" id="ARBA00013168"/>
    </source>
</evidence>
<dbReference type="SUPFAM" id="SSF101353">
    <property type="entry name" value="Putative anticodon-binding domain of alanyl-tRNA synthetase (AlaRS)"/>
    <property type="match status" value="1"/>
</dbReference>
<evidence type="ECO:0000256" key="1">
    <source>
        <dbReference type="ARBA" id="ARBA00008226"/>
    </source>
</evidence>
<dbReference type="AlphaFoldDB" id="A0A1F5EJH7"/>
<dbReference type="GO" id="GO:0005829">
    <property type="term" value="C:cytosol"/>
    <property type="evidence" value="ECO:0007669"/>
    <property type="project" value="TreeGrafter"/>
</dbReference>
<keyword evidence="10" id="KW-0175">Coiled coil</keyword>
<keyword evidence="7" id="KW-0694">RNA-binding</keyword>
<keyword evidence="4" id="KW-0436">Ligase</keyword>
<dbReference type="SMART" id="SM00863">
    <property type="entry name" value="tRNA_SAD"/>
    <property type="match status" value="1"/>
</dbReference>
<keyword evidence="8" id="KW-0648">Protein biosynthesis</keyword>
<dbReference type="InterPro" id="IPR018164">
    <property type="entry name" value="Ala-tRNA-synth_IIc_N"/>
</dbReference>
<dbReference type="Gene3D" id="3.30.980.10">
    <property type="entry name" value="Threonyl-trna Synthetase, Chain A, domain 2"/>
    <property type="match status" value="1"/>
</dbReference>
<accession>A0A1F5EJH7</accession>
<evidence type="ECO:0000256" key="9">
    <source>
        <dbReference type="ARBA" id="ARBA00023146"/>
    </source>
</evidence>
<dbReference type="InterPro" id="IPR002318">
    <property type="entry name" value="Ala-tRNA-lgiase_IIc"/>
</dbReference>
<evidence type="ECO:0000256" key="6">
    <source>
        <dbReference type="ARBA" id="ARBA00022840"/>
    </source>
</evidence>
<dbReference type="CDD" id="cd00673">
    <property type="entry name" value="AlaRS_core"/>
    <property type="match status" value="1"/>
</dbReference>
<organism evidence="12 13">
    <name type="scientific">Candidatus Campbellbacteria bacterium RIFCSPLOWO2_02_35_12</name>
    <dbReference type="NCBI Taxonomy" id="1797580"/>
    <lineage>
        <taxon>Bacteria</taxon>
        <taxon>Candidatus Campbelliibacteriota</taxon>
    </lineage>
</organism>
<comment type="similarity">
    <text evidence="1">Belongs to the class-II aminoacyl-tRNA synthetase family.</text>
</comment>
<evidence type="ECO:0000256" key="10">
    <source>
        <dbReference type="SAM" id="Coils"/>
    </source>
</evidence>
<evidence type="ECO:0000256" key="3">
    <source>
        <dbReference type="ARBA" id="ARBA00022555"/>
    </source>
</evidence>
<evidence type="ECO:0000256" key="8">
    <source>
        <dbReference type="ARBA" id="ARBA00022917"/>
    </source>
</evidence>
<dbReference type="EMBL" id="MFAC01000007">
    <property type="protein sequence ID" value="OGD67535.1"/>
    <property type="molecule type" value="Genomic_DNA"/>
</dbReference>
<dbReference type="InterPro" id="IPR045864">
    <property type="entry name" value="aa-tRNA-synth_II/BPL/LPL"/>
</dbReference>
<dbReference type="InterPro" id="IPR050058">
    <property type="entry name" value="Ala-tRNA_ligase"/>
</dbReference>
<dbReference type="Gene3D" id="3.30.930.10">
    <property type="entry name" value="Bira Bifunctional Protein, Domain 2"/>
    <property type="match status" value="1"/>
</dbReference>
<evidence type="ECO:0000256" key="5">
    <source>
        <dbReference type="ARBA" id="ARBA00022741"/>
    </source>
</evidence>
<dbReference type="Proteomes" id="UP000186029">
    <property type="component" value="Unassembled WGS sequence"/>
</dbReference>
<keyword evidence="9" id="KW-0030">Aminoacyl-tRNA synthetase</keyword>
<dbReference type="InterPro" id="IPR018163">
    <property type="entry name" value="Thr/Ala-tRNA-synth_IIc_edit"/>
</dbReference>
<evidence type="ECO:0000256" key="4">
    <source>
        <dbReference type="ARBA" id="ARBA00022598"/>
    </source>
</evidence>
<sequence length="616" mass="70907">MKTDEVRNKYLRFFEKRGHSIIKSASLIPKNDTTTLFTSSGMQPLLSYFLGKKHISGTRLANSQKCFRAEDIEEIGDNRHTTFFEMLGNWSFGDYFKKEQIEQFFKFLTTEIKLEPKKLYITVFVGDKKNKIPRDIESVKIWKNIFENNKIKAEDIEILDEENGGKIGMRGGRIFYYNAKYNWWSRAGAPDKMPSDEPGGADSEVFYDFGEDIHNKKFGEHCHPNCKCGRFIEIGNSVFIEYIKQKDGSFSRLPMKNVDFGGGLERITAASNSDNDIFNIDTISFVIKKIEEISGRMYADNKKEFRIIADHIRASVFIIASGIMSSNTGQGYILRRLIRRVIRFSDKLDILHGHLSDISKTVINQYNKIYSELNENKEKITEEINKEERRFRKTLEKGLIEFEKISKRRNISGNDAFILFTTYGFPIEMTIELAEEKGLSVDKNEFNKKMKEHRELSRIGAEQKFKGGLIDTGEMSVKYHTATHLLLRALKDVLGESVRQKGSNITSERLRLDFSWGEKMTDEQKQNTEDLVNEKIKSAIDVKKEEIPAKEVARQNIGGEFEDKYGDIITVYKIGNYSIELCGGPHIKNTAELGHFKIKKEESVSSGIRRIKAVLE</sequence>
<dbReference type="GO" id="GO:0006419">
    <property type="term" value="P:alanyl-tRNA aminoacylation"/>
    <property type="evidence" value="ECO:0007669"/>
    <property type="project" value="InterPro"/>
</dbReference>
<keyword evidence="6" id="KW-0067">ATP-binding</keyword>
<dbReference type="InterPro" id="IPR012947">
    <property type="entry name" value="tRNA_SAD"/>
</dbReference>
<gene>
    <name evidence="12" type="ORF">A2Z61_00330</name>
</gene>
<name>A0A1F5EJH7_9BACT</name>
<dbReference type="SUPFAM" id="SSF55681">
    <property type="entry name" value="Class II aaRS and biotin synthetases"/>
    <property type="match status" value="1"/>
</dbReference>
<feature type="coiled-coil region" evidence="10">
    <location>
        <begin position="363"/>
        <end position="397"/>
    </location>
</feature>
<dbReference type="EC" id="6.1.1.7" evidence="2"/>
<protein>
    <recommendedName>
        <fullName evidence="2">alanine--tRNA ligase</fullName>
        <ecNumber evidence="2">6.1.1.7</ecNumber>
    </recommendedName>
</protein>
<comment type="caution">
    <text evidence="12">The sequence shown here is derived from an EMBL/GenBank/DDBJ whole genome shotgun (WGS) entry which is preliminary data.</text>
</comment>
<feature type="domain" description="Alanyl-transfer RNA synthetases family profile" evidence="11">
    <location>
        <begin position="1"/>
        <end position="616"/>
    </location>
</feature>
<evidence type="ECO:0000313" key="12">
    <source>
        <dbReference type="EMBL" id="OGD67535.1"/>
    </source>
</evidence>
<keyword evidence="3" id="KW-0820">tRNA-binding</keyword>
<dbReference type="GO" id="GO:0004813">
    <property type="term" value="F:alanine-tRNA ligase activity"/>
    <property type="evidence" value="ECO:0007669"/>
    <property type="project" value="UniProtKB-EC"/>
</dbReference>
<dbReference type="Pfam" id="PF01411">
    <property type="entry name" value="tRNA-synt_2c"/>
    <property type="match status" value="1"/>
</dbReference>
<evidence type="ECO:0000256" key="7">
    <source>
        <dbReference type="ARBA" id="ARBA00022884"/>
    </source>
</evidence>
<dbReference type="NCBIfam" id="NF002436">
    <property type="entry name" value="PRK01584.1"/>
    <property type="match status" value="1"/>
</dbReference>
<dbReference type="Gene3D" id="3.30.54.20">
    <property type="match status" value="1"/>
</dbReference>
<reference evidence="12 13" key="1">
    <citation type="journal article" date="2016" name="Nat. Commun.">
        <title>Thousands of microbial genomes shed light on interconnected biogeochemical processes in an aquifer system.</title>
        <authorList>
            <person name="Anantharaman K."/>
            <person name="Brown C.T."/>
            <person name="Hug L.A."/>
            <person name="Sharon I."/>
            <person name="Castelle C.J."/>
            <person name="Probst A.J."/>
            <person name="Thomas B.C."/>
            <person name="Singh A."/>
            <person name="Wilkins M.J."/>
            <person name="Karaoz U."/>
            <person name="Brodie E.L."/>
            <person name="Williams K.H."/>
            <person name="Hubbard S.S."/>
            <person name="Banfield J.F."/>
        </authorList>
    </citation>
    <scope>NUCLEOTIDE SEQUENCE [LARGE SCALE GENOMIC DNA]</scope>
</reference>
<dbReference type="GO" id="GO:0000049">
    <property type="term" value="F:tRNA binding"/>
    <property type="evidence" value="ECO:0007669"/>
    <property type="project" value="UniProtKB-KW"/>
</dbReference>
<dbReference type="GO" id="GO:0005524">
    <property type="term" value="F:ATP binding"/>
    <property type="evidence" value="ECO:0007669"/>
    <property type="project" value="UniProtKB-KW"/>
</dbReference>
<dbReference type="PRINTS" id="PR00980">
    <property type="entry name" value="TRNASYNTHALA"/>
</dbReference>
<dbReference type="GO" id="GO:0002161">
    <property type="term" value="F:aminoacyl-tRNA deacylase activity"/>
    <property type="evidence" value="ECO:0007669"/>
    <property type="project" value="TreeGrafter"/>
</dbReference>
<proteinExistence type="inferred from homology"/>
<dbReference type="FunFam" id="3.30.980.10:FF:000004">
    <property type="entry name" value="Alanine--tRNA ligase, cytoplasmic"/>
    <property type="match status" value="1"/>
</dbReference>